<name>A0AAJ6B429_9MICO</name>
<gene>
    <name evidence="1" type="ORF">P0Y48_01405</name>
</gene>
<dbReference type="Proteomes" id="UP001213972">
    <property type="component" value="Chromosome"/>
</dbReference>
<dbReference type="AlphaFoldDB" id="A0AAJ6B429"/>
<proteinExistence type="predicted"/>
<evidence type="ECO:0000313" key="2">
    <source>
        <dbReference type="Proteomes" id="UP001213972"/>
    </source>
</evidence>
<reference evidence="1" key="1">
    <citation type="submission" date="2023-03" db="EMBL/GenBank/DDBJ databases">
        <title>Andean soil-derived lignocellulolytic bacterial consortium as a source of novel taxa and putative plastic-active enzymes.</title>
        <authorList>
            <person name="Diaz-Garcia L."/>
            <person name="Chuvochina M."/>
            <person name="Feuerriegel G."/>
            <person name="Bunk B."/>
            <person name="Sproer C."/>
            <person name="Streit W.R."/>
            <person name="Rodriguez L.M."/>
            <person name="Overmann J."/>
            <person name="Jimenez D.J."/>
        </authorList>
    </citation>
    <scope>NUCLEOTIDE SEQUENCE</scope>
    <source>
        <strain evidence="1">MAG 4610</strain>
    </source>
</reference>
<organism evidence="1 2">
    <name type="scientific">Candidatus Microbacterium phytovorans</name>
    <dbReference type="NCBI Taxonomy" id="3121374"/>
    <lineage>
        <taxon>Bacteria</taxon>
        <taxon>Bacillati</taxon>
        <taxon>Actinomycetota</taxon>
        <taxon>Actinomycetes</taxon>
        <taxon>Micrococcales</taxon>
        <taxon>Microbacteriaceae</taxon>
        <taxon>Microbacterium</taxon>
    </lineage>
</organism>
<evidence type="ECO:0000313" key="1">
    <source>
        <dbReference type="EMBL" id="WEK13897.1"/>
    </source>
</evidence>
<dbReference type="EMBL" id="CP119321">
    <property type="protein sequence ID" value="WEK13897.1"/>
    <property type="molecule type" value="Genomic_DNA"/>
</dbReference>
<accession>A0AAJ6B429</accession>
<sequence length="65" mass="7213">MSGATENTSIFIRRATLTNTLAEAWAFVMGEVDHIPAPTVEIRPVYRDTDESYAYDVSVSGFIKT</sequence>
<protein>
    <submittedName>
        <fullName evidence="1">Uncharacterized protein</fullName>
    </submittedName>
</protein>